<dbReference type="GO" id="GO:0006310">
    <property type="term" value="P:DNA recombination"/>
    <property type="evidence" value="ECO:0007669"/>
    <property type="project" value="UniProtKB-KW"/>
</dbReference>
<dbReference type="AlphaFoldDB" id="A0A6I4ID13"/>
<dbReference type="Gene3D" id="1.10.443.10">
    <property type="entry name" value="Intergrase catalytic core"/>
    <property type="match status" value="1"/>
</dbReference>
<evidence type="ECO:0000256" key="2">
    <source>
        <dbReference type="ARBA" id="ARBA00022908"/>
    </source>
</evidence>
<dbReference type="InterPro" id="IPR013762">
    <property type="entry name" value="Integrase-like_cat_sf"/>
</dbReference>
<keyword evidence="2" id="KW-0229">DNA integration</keyword>
<protein>
    <submittedName>
        <fullName evidence="6">Tyrosine-type recombinase/integrase</fullName>
    </submittedName>
</protein>
<dbReference type="GO" id="GO:0015074">
    <property type="term" value="P:DNA integration"/>
    <property type="evidence" value="ECO:0007669"/>
    <property type="project" value="UniProtKB-KW"/>
</dbReference>
<evidence type="ECO:0000256" key="3">
    <source>
        <dbReference type="ARBA" id="ARBA00023125"/>
    </source>
</evidence>
<evidence type="ECO:0000313" key="7">
    <source>
        <dbReference type="Proteomes" id="UP000439424"/>
    </source>
</evidence>
<dbReference type="Gene3D" id="1.10.150.130">
    <property type="match status" value="1"/>
</dbReference>
<organism evidence="6 7">
    <name type="scientific">Acinetobacter baumannii</name>
    <dbReference type="NCBI Taxonomy" id="470"/>
    <lineage>
        <taxon>Bacteria</taxon>
        <taxon>Pseudomonadati</taxon>
        <taxon>Pseudomonadota</taxon>
        <taxon>Gammaproteobacteria</taxon>
        <taxon>Moraxellales</taxon>
        <taxon>Moraxellaceae</taxon>
        <taxon>Acinetobacter</taxon>
        <taxon>Acinetobacter calcoaceticus/baumannii complex</taxon>
    </lineage>
</organism>
<dbReference type="CDD" id="cd00397">
    <property type="entry name" value="DNA_BRE_C"/>
    <property type="match status" value="1"/>
</dbReference>
<dbReference type="InterPro" id="IPR011010">
    <property type="entry name" value="DNA_brk_join_enz"/>
</dbReference>
<dbReference type="SUPFAM" id="SSF56349">
    <property type="entry name" value="DNA breaking-rejoining enzymes"/>
    <property type="match status" value="1"/>
</dbReference>
<dbReference type="PANTHER" id="PTHR30629">
    <property type="entry name" value="PROPHAGE INTEGRASE"/>
    <property type="match status" value="1"/>
</dbReference>
<dbReference type="RefSeq" id="WP_002409397.1">
    <property type="nucleotide sequence ID" value="NZ_WPIP01000013.1"/>
</dbReference>
<dbReference type="PANTHER" id="PTHR30629:SF2">
    <property type="entry name" value="PROPHAGE INTEGRASE INTS-RELATED"/>
    <property type="match status" value="1"/>
</dbReference>
<evidence type="ECO:0000256" key="1">
    <source>
        <dbReference type="ARBA" id="ARBA00008857"/>
    </source>
</evidence>
<dbReference type="InterPro" id="IPR050808">
    <property type="entry name" value="Phage_Integrase"/>
</dbReference>
<accession>A0A6I4ID13</accession>
<comment type="similarity">
    <text evidence="1">Belongs to the 'phage' integrase family.</text>
</comment>
<evidence type="ECO:0000256" key="4">
    <source>
        <dbReference type="ARBA" id="ARBA00023172"/>
    </source>
</evidence>
<dbReference type="PROSITE" id="PS51898">
    <property type="entry name" value="TYR_RECOMBINASE"/>
    <property type="match status" value="1"/>
</dbReference>
<keyword evidence="3" id="KW-0238">DNA-binding</keyword>
<name>A0A6I4ID13_ACIBA</name>
<reference evidence="6 7" key="1">
    <citation type="submission" date="2019-11" db="EMBL/GenBank/DDBJ databases">
        <title>Multidrug-resistant Acinetobacter baumannii moving toward extensively drug-resistant over fifteen years in South of Brazil.</title>
        <authorList>
            <person name="Fedrigo N.H."/>
            <person name="Cerdeira L."/>
            <person name="Fuga B."/>
            <person name="Marini P.V.B."/>
            <person name="Shinohara D.R."/>
            <person name="Carrara-Marroni F.E."/>
            <person name="Lincopan N."/>
            <person name="Tognim M.C.B."/>
        </authorList>
    </citation>
    <scope>NUCLEOTIDE SEQUENCE [LARGE SCALE GENOMIC DNA]</scope>
    <source>
        <strain evidence="6 7">Ac576</strain>
    </source>
</reference>
<dbReference type="EMBL" id="WPIP01000013">
    <property type="protein sequence ID" value="MVM90503.1"/>
    <property type="molecule type" value="Genomic_DNA"/>
</dbReference>
<gene>
    <name evidence="6" type="ORF">GNY86_03120</name>
</gene>
<evidence type="ECO:0000313" key="6">
    <source>
        <dbReference type="EMBL" id="MVM90503.1"/>
    </source>
</evidence>
<dbReference type="Proteomes" id="UP000439424">
    <property type="component" value="Unassembled WGS sequence"/>
</dbReference>
<evidence type="ECO:0000259" key="5">
    <source>
        <dbReference type="PROSITE" id="PS51898"/>
    </source>
</evidence>
<dbReference type="GO" id="GO:0003677">
    <property type="term" value="F:DNA binding"/>
    <property type="evidence" value="ECO:0007669"/>
    <property type="project" value="UniProtKB-KW"/>
</dbReference>
<feature type="domain" description="Tyr recombinase" evidence="5">
    <location>
        <begin position="180"/>
        <end position="384"/>
    </location>
</feature>
<dbReference type="InterPro" id="IPR002104">
    <property type="entry name" value="Integrase_catalytic"/>
</dbReference>
<sequence length="393" mass="45362">MANKYKPTKYPGILSYETKRNGTMYRIRKSVTINGVKTPFDESKFKTLTAAKARLKEIDDLALRNETGILLNRKLTVNDYWEKYANKKVVQKVWSKDTRLGNDSLYKNHIKPKYGNLPLIQLNRNDYELYIVELLKKLRKDSVRSIHIAFMAMLNDAVYCGVIERNRLQRVYIGDAEKPARNKHLSLDEYWSWMDTAKRILTKYEYSCVYLCIYGMRRGEVCGITPKVISQNELTGNLMIHLEDSRTNATSKDGQSKGGVKTAESERYIALDELGTQALNTVLTEAREIKKDFGEILHRDDFILINPRTAKPFHPTQLNRWFDRVSKECGIKATPHMLRHFFTTQAAIAGVPKEHVAAYLGHTDKVMTEKYTHLKYETAPNVVSAVSERLNKR</sequence>
<comment type="caution">
    <text evidence="6">The sequence shown here is derived from an EMBL/GenBank/DDBJ whole genome shotgun (WGS) entry which is preliminary data.</text>
</comment>
<dbReference type="InterPro" id="IPR010998">
    <property type="entry name" value="Integrase_recombinase_N"/>
</dbReference>
<proteinExistence type="inferred from homology"/>
<keyword evidence="4" id="KW-0233">DNA recombination</keyword>
<dbReference type="Pfam" id="PF00589">
    <property type="entry name" value="Phage_integrase"/>
    <property type="match status" value="1"/>
</dbReference>